<organism evidence="4 5">
    <name type="scientific">Massilia niabensis</name>
    <dbReference type="NCBI Taxonomy" id="544910"/>
    <lineage>
        <taxon>Bacteria</taxon>
        <taxon>Pseudomonadati</taxon>
        <taxon>Pseudomonadota</taxon>
        <taxon>Betaproteobacteria</taxon>
        <taxon>Burkholderiales</taxon>
        <taxon>Oxalobacteraceae</taxon>
        <taxon>Telluria group</taxon>
        <taxon>Massilia</taxon>
    </lineage>
</organism>
<dbReference type="InterPro" id="IPR057326">
    <property type="entry name" value="KR_dom"/>
</dbReference>
<dbReference type="PANTHER" id="PTHR24321">
    <property type="entry name" value="DEHYDROGENASES, SHORT CHAIN"/>
    <property type="match status" value="1"/>
</dbReference>
<dbReference type="RefSeq" id="WP_379785987.1">
    <property type="nucleotide sequence ID" value="NZ_JBHSMU010000016.1"/>
</dbReference>
<evidence type="ECO:0000313" key="4">
    <source>
        <dbReference type="EMBL" id="MFC5462504.1"/>
    </source>
</evidence>
<dbReference type="EMBL" id="JBHSMU010000016">
    <property type="protein sequence ID" value="MFC5462504.1"/>
    <property type="molecule type" value="Genomic_DNA"/>
</dbReference>
<gene>
    <name evidence="4" type="ORF">ACFPN5_22090</name>
</gene>
<dbReference type="Proteomes" id="UP001596050">
    <property type="component" value="Unassembled WGS sequence"/>
</dbReference>
<keyword evidence="2" id="KW-0560">Oxidoreductase</keyword>
<dbReference type="PROSITE" id="PS00061">
    <property type="entry name" value="ADH_SHORT"/>
    <property type="match status" value="1"/>
</dbReference>
<dbReference type="InterPro" id="IPR020904">
    <property type="entry name" value="Sc_DH/Rdtase_CS"/>
</dbReference>
<dbReference type="Gene3D" id="3.40.50.720">
    <property type="entry name" value="NAD(P)-binding Rossmann-like Domain"/>
    <property type="match status" value="1"/>
</dbReference>
<dbReference type="SUPFAM" id="SSF51735">
    <property type="entry name" value="NAD(P)-binding Rossmann-fold domains"/>
    <property type="match status" value="1"/>
</dbReference>
<dbReference type="PRINTS" id="PR00080">
    <property type="entry name" value="SDRFAMILY"/>
</dbReference>
<dbReference type="InterPro" id="IPR002347">
    <property type="entry name" value="SDR_fam"/>
</dbReference>
<accession>A0ABW0L9V5</accession>
<evidence type="ECO:0000259" key="3">
    <source>
        <dbReference type="SMART" id="SM00822"/>
    </source>
</evidence>
<dbReference type="NCBIfam" id="NF004818">
    <property type="entry name" value="PRK06172.1"/>
    <property type="match status" value="1"/>
</dbReference>
<dbReference type="CDD" id="cd05233">
    <property type="entry name" value="SDR_c"/>
    <property type="match status" value="1"/>
</dbReference>
<dbReference type="Pfam" id="PF13561">
    <property type="entry name" value="adh_short_C2"/>
    <property type="match status" value="1"/>
</dbReference>
<dbReference type="NCBIfam" id="NF005559">
    <property type="entry name" value="PRK07231.1"/>
    <property type="match status" value="1"/>
</dbReference>
<dbReference type="InterPro" id="IPR036291">
    <property type="entry name" value="NAD(P)-bd_dom_sf"/>
</dbReference>
<sequence>MKGSIKQDLKRDPRQDPASFAGKVVLVTGAAGGIGRAVALAFGRAGASVVVADVSVDGGHATAATIVQHGGKALFVAANVTRALEVETLVDKTVHHYGRLDCAVNCAGVQEEGLRLADIDEEGFDRIMDVNVKGVWLSMKYQIRQMGKDGGGAIVNLSSAFGQVGAPAQSVYAASKHALAGLTKSAALDYAKDGIRVNAVCPGAVRTPMLARAVGREPGFDKKLRAAHPMGRFAEPGEVADAVLWLCSGASSFVTGHELAVDGGFTAI</sequence>
<dbReference type="PANTHER" id="PTHR24321:SF11">
    <property type="entry name" value="BLR0893 PROTEIN"/>
    <property type="match status" value="1"/>
</dbReference>
<dbReference type="SMART" id="SM00822">
    <property type="entry name" value="PKS_KR"/>
    <property type="match status" value="1"/>
</dbReference>
<evidence type="ECO:0000256" key="1">
    <source>
        <dbReference type="ARBA" id="ARBA00006484"/>
    </source>
</evidence>
<comment type="similarity">
    <text evidence="1">Belongs to the short-chain dehydrogenases/reductases (SDR) family.</text>
</comment>
<evidence type="ECO:0000313" key="5">
    <source>
        <dbReference type="Proteomes" id="UP001596050"/>
    </source>
</evidence>
<name>A0ABW0L9V5_9BURK</name>
<proteinExistence type="inferred from homology"/>
<feature type="domain" description="Ketoreductase" evidence="3">
    <location>
        <begin position="23"/>
        <end position="203"/>
    </location>
</feature>
<comment type="caution">
    <text evidence="4">The sequence shown here is derived from an EMBL/GenBank/DDBJ whole genome shotgun (WGS) entry which is preliminary data.</text>
</comment>
<protein>
    <submittedName>
        <fullName evidence="4">SDR family oxidoreductase</fullName>
    </submittedName>
</protein>
<evidence type="ECO:0000256" key="2">
    <source>
        <dbReference type="ARBA" id="ARBA00023002"/>
    </source>
</evidence>
<reference evidence="5" key="1">
    <citation type="journal article" date="2019" name="Int. J. Syst. Evol. Microbiol.">
        <title>The Global Catalogue of Microorganisms (GCM) 10K type strain sequencing project: providing services to taxonomists for standard genome sequencing and annotation.</title>
        <authorList>
            <consortium name="The Broad Institute Genomics Platform"/>
            <consortium name="The Broad Institute Genome Sequencing Center for Infectious Disease"/>
            <person name="Wu L."/>
            <person name="Ma J."/>
        </authorList>
    </citation>
    <scope>NUCLEOTIDE SEQUENCE [LARGE SCALE GENOMIC DNA]</scope>
    <source>
        <strain evidence="5">KACC 12649</strain>
    </source>
</reference>
<keyword evidence="5" id="KW-1185">Reference proteome</keyword>
<dbReference type="PRINTS" id="PR00081">
    <property type="entry name" value="GDHRDH"/>
</dbReference>